<sequence length="308" mass="34641">MEDTQSSKNRCHELQKYKTTPHLHPKFAEQREKFYNLVKSDSLYESDWEAYWQDFLESDCTETLPLKMDMPIAPNMTKDKNGIDIDDDKIEELINDPDFLDDLDCLGDEFGSIMQDETCAGNSSIAATGKKVSDDSIEVIDEVNLKSIAGNYFIESMQMLTKMKYYFGSKSSSIEGIRDKCLNCIEGGENPFTVISKEDITFLNSIVAEIHDLSEHDQVPEAHKALLKLAGKELSRALAKPKTDSDIFFGVSIRNIAHATVGSDVARIISFIENTLIYKGLLHVSKSDIMRIFLAVRALQLKICTGSK</sequence>
<dbReference type="GeneID" id="108665539"/>
<gene>
    <name evidence="2 3" type="primary">LOC108665539</name>
</gene>
<evidence type="ECO:0000313" key="2">
    <source>
        <dbReference type="RefSeq" id="XP_018007792.1"/>
    </source>
</evidence>
<evidence type="ECO:0000313" key="1">
    <source>
        <dbReference type="Proteomes" id="UP000694843"/>
    </source>
</evidence>
<keyword evidence="1" id="KW-1185">Reference proteome</keyword>
<dbReference type="OrthoDB" id="10503700at2759"/>
<reference evidence="2 3" key="1">
    <citation type="submission" date="2025-04" db="UniProtKB">
        <authorList>
            <consortium name="RefSeq"/>
        </authorList>
    </citation>
    <scope>IDENTIFICATION</scope>
    <source>
        <tissue evidence="2 3">Whole organism</tissue>
    </source>
</reference>
<organism evidence="1 2">
    <name type="scientific">Hyalella azteca</name>
    <name type="common">Amphipod</name>
    <dbReference type="NCBI Taxonomy" id="294128"/>
    <lineage>
        <taxon>Eukaryota</taxon>
        <taxon>Metazoa</taxon>
        <taxon>Ecdysozoa</taxon>
        <taxon>Arthropoda</taxon>
        <taxon>Crustacea</taxon>
        <taxon>Multicrustacea</taxon>
        <taxon>Malacostraca</taxon>
        <taxon>Eumalacostraca</taxon>
        <taxon>Peracarida</taxon>
        <taxon>Amphipoda</taxon>
        <taxon>Senticaudata</taxon>
        <taxon>Talitrida</taxon>
        <taxon>Talitroidea</taxon>
        <taxon>Hyalellidae</taxon>
        <taxon>Hyalella</taxon>
    </lineage>
</organism>
<protein>
    <submittedName>
        <fullName evidence="2 3">Uncharacterized protein LOC108665539</fullName>
    </submittedName>
</protein>
<proteinExistence type="predicted"/>
<dbReference type="RefSeq" id="XP_047737395.1">
    <property type="nucleotide sequence ID" value="XM_047881439.1"/>
</dbReference>
<dbReference type="Proteomes" id="UP000694843">
    <property type="component" value="Unplaced"/>
</dbReference>
<accession>A0A8B7N1R9</accession>
<dbReference type="KEGG" id="hazt:108665539"/>
<dbReference type="AlphaFoldDB" id="A0A8B7N1R9"/>
<evidence type="ECO:0000313" key="3">
    <source>
        <dbReference type="RefSeq" id="XP_047737395.1"/>
    </source>
</evidence>
<name>A0A8B7N1R9_HYAAZ</name>
<dbReference type="RefSeq" id="XP_018007792.1">
    <property type="nucleotide sequence ID" value="XM_018152303.1"/>
</dbReference>